<keyword evidence="11" id="KW-1133">Transmembrane helix</keyword>
<comment type="subcellular location">
    <subcellularLocation>
        <location evidence="1">Plastid</location>
        <location evidence="1">Chloroplast</location>
    </subcellularLocation>
</comment>
<feature type="transmembrane region" description="Helical" evidence="11">
    <location>
        <begin position="214"/>
        <end position="236"/>
    </location>
</feature>
<dbReference type="InterPro" id="IPR012675">
    <property type="entry name" value="Beta-grasp_dom_sf"/>
</dbReference>
<name>A0A4S8K808_MUSBA</name>
<dbReference type="Proteomes" id="UP000317650">
    <property type="component" value="Chromosome 8"/>
</dbReference>
<keyword evidence="13" id="KW-1185">Reference proteome</keyword>
<dbReference type="CDD" id="cd00207">
    <property type="entry name" value="fer2"/>
    <property type="match status" value="1"/>
</dbReference>
<dbReference type="InterPro" id="IPR001041">
    <property type="entry name" value="2Fe-2S_ferredoxin-type"/>
</dbReference>
<dbReference type="InterPro" id="IPR036010">
    <property type="entry name" value="2Fe-2S_ferredoxin-like_sf"/>
</dbReference>
<accession>A0A4S8K808</accession>
<evidence type="ECO:0000256" key="5">
    <source>
        <dbReference type="ARBA" id="ARBA00022723"/>
    </source>
</evidence>
<organism evidence="12 13">
    <name type="scientific">Musa balbisiana</name>
    <name type="common">Banana</name>
    <dbReference type="NCBI Taxonomy" id="52838"/>
    <lineage>
        <taxon>Eukaryota</taxon>
        <taxon>Viridiplantae</taxon>
        <taxon>Streptophyta</taxon>
        <taxon>Embryophyta</taxon>
        <taxon>Tracheophyta</taxon>
        <taxon>Spermatophyta</taxon>
        <taxon>Magnoliopsida</taxon>
        <taxon>Liliopsida</taxon>
        <taxon>Zingiberales</taxon>
        <taxon>Musaceae</taxon>
        <taxon>Musa</taxon>
    </lineage>
</organism>
<evidence type="ECO:0000256" key="6">
    <source>
        <dbReference type="ARBA" id="ARBA00022982"/>
    </source>
</evidence>
<keyword evidence="11" id="KW-0812">Transmembrane</keyword>
<evidence type="ECO:0000256" key="10">
    <source>
        <dbReference type="SAM" id="MobiDB-lite"/>
    </source>
</evidence>
<dbReference type="Gene3D" id="3.10.20.30">
    <property type="match status" value="1"/>
</dbReference>
<dbReference type="PANTHER" id="PTHR43112">
    <property type="entry name" value="FERREDOXIN"/>
    <property type="match status" value="1"/>
</dbReference>
<keyword evidence="11" id="KW-0472">Membrane</keyword>
<evidence type="ECO:0000256" key="1">
    <source>
        <dbReference type="ARBA" id="ARBA00004229"/>
    </source>
</evidence>
<keyword evidence="7" id="KW-0408">Iron</keyword>
<keyword evidence="5" id="KW-0479">Metal-binding</keyword>
<keyword evidence="8" id="KW-0411">Iron-sulfur</keyword>
<evidence type="ECO:0000256" key="4">
    <source>
        <dbReference type="ARBA" id="ARBA00022714"/>
    </source>
</evidence>
<dbReference type="SUPFAM" id="SSF54292">
    <property type="entry name" value="2Fe-2S ferredoxin-like"/>
    <property type="match status" value="1"/>
</dbReference>
<evidence type="ECO:0000313" key="13">
    <source>
        <dbReference type="Proteomes" id="UP000317650"/>
    </source>
</evidence>
<dbReference type="PANTHER" id="PTHR43112:SF3">
    <property type="entry name" value="FERREDOXIN-2, CHLOROPLASTIC"/>
    <property type="match status" value="1"/>
</dbReference>
<gene>
    <name evidence="12" type="ORF">C4D60_Mb08t32110</name>
</gene>
<comment type="similarity">
    <text evidence="2">Belongs to the 2Fe2S plant-type ferredoxin family.</text>
</comment>
<keyword evidence="6" id="KW-0249">Electron transport</keyword>
<feature type="transmembrane region" description="Helical" evidence="11">
    <location>
        <begin position="184"/>
        <end position="202"/>
    </location>
</feature>
<protein>
    <submittedName>
        <fullName evidence="12">Uncharacterized protein</fullName>
    </submittedName>
</protein>
<dbReference type="AlphaFoldDB" id="A0A4S8K808"/>
<dbReference type="GO" id="GO:0051537">
    <property type="term" value="F:2 iron, 2 sulfur cluster binding"/>
    <property type="evidence" value="ECO:0007669"/>
    <property type="project" value="UniProtKB-KW"/>
</dbReference>
<keyword evidence="4" id="KW-0001">2Fe-2S</keyword>
<dbReference type="EMBL" id="PYDT01000002">
    <property type="protein sequence ID" value="THU71112.1"/>
    <property type="molecule type" value="Genomic_DNA"/>
</dbReference>
<dbReference type="GO" id="GO:0009570">
    <property type="term" value="C:chloroplast stroma"/>
    <property type="evidence" value="ECO:0007669"/>
    <property type="project" value="TreeGrafter"/>
</dbReference>
<feature type="region of interest" description="Disordered" evidence="10">
    <location>
        <begin position="1"/>
        <end position="21"/>
    </location>
</feature>
<evidence type="ECO:0000256" key="7">
    <source>
        <dbReference type="ARBA" id="ARBA00023004"/>
    </source>
</evidence>
<evidence type="ECO:0000256" key="11">
    <source>
        <dbReference type="SAM" id="Phobius"/>
    </source>
</evidence>
<evidence type="ECO:0000256" key="9">
    <source>
        <dbReference type="ARBA" id="ARBA00034078"/>
    </source>
</evidence>
<evidence type="ECO:0000313" key="12">
    <source>
        <dbReference type="EMBL" id="THU71112.1"/>
    </source>
</evidence>
<dbReference type="STRING" id="52838.A0A4S8K808"/>
<comment type="cofactor">
    <cofactor evidence="9">
        <name>[2Fe-2S] cluster</name>
        <dbReference type="ChEBI" id="CHEBI:190135"/>
    </cofactor>
</comment>
<reference evidence="12 13" key="1">
    <citation type="journal article" date="2019" name="Nat. Plants">
        <title>Genome sequencing of Musa balbisiana reveals subgenome evolution and function divergence in polyploid bananas.</title>
        <authorList>
            <person name="Yao X."/>
        </authorList>
    </citation>
    <scope>NUCLEOTIDE SEQUENCE [LARGE SCALE GENOMIC DNA]</scope>
    <source>
        <strain evidence="13">cv. DH-PKW</strain>
        <tissue evidence="12">Leaves</tissue>
    </source>
</reference>
<dbReference type="GO" id="GO:0046872">
    <property type="term" value="F:metal ion binding"/>
    <property type="evidence" value="ECO:0007669"/>
    <property type="project" value="UniProtKB-KW"/>
</dbReference>
<evidence type="ECO:0000256" key="3">
    <source>
        <dbReference type="ARBA" id="ARBA00022448"/>
    </source>
</evidence>
<sequence length="237" mass="26577">MPSIDILPRARTRSTSHTPSRSTILTLLHSRGHLLSLLLSPWQQPRPPPPSPEPRECERRVLRPAEGRAVAVRWVRAMATYNVKLITPEGEFNIVCPDDTYILDQAEEEGISLPYSSRAGKIIQGQSDQSDASYLDDDQITAGASLGGGQTGQRMTECVVHNREGQAGWYRKMAETPRLMPLPYHLYHFTLGLYSIVVVFALRGSTAFTSYEHLLCCVFAKVARTLVYALALVYYYH</sequence>
<comment type="caution">
    <text evidence="12">The sequence shown here is derived from an EMBL/GenBank/DDBJ whole genome shotgun (WGS) entry which is preliminary data.</text>
</comment>
<proteinExistence type="inferred from homology"/>
<evidence type="ECO:0000256" key="2">
    <source>
        <dbReference type="ARBA" id="ARBA00007874"/>
    </source>
</evidence>
<evidence type="ECO:0000256" key="8">
    <source>
        <dbReference type="ARBA" id="ARBA00023014"/>
    </source>
</evidence>
<keyword evidence="3" id="KW-0813">Transport</keyword>